<keyword evidence="3" id="KW-1185">Reference proteome</keyword>
<dbReference type="AlphaFoldDB" id="A0A7J7KA76"/>
<dbReference type="EMBL" id="VXIV02000934">
    <property type="protein sequence ID" value="KAF6035113.1"/>
    <property type="molecule type" value="Genomic_DNA"/>
</dbReference>
<feature type="signal peptide" evidence="1">
    <location>
        <begin position="1"/>
        <end position="19"/>
    </location>
</feature>
<comment type="caution">
    <text evidence="2">The sequence shown here is derived from an EMBL/GenBank/DDBJ whole genome shotgun (WGS) entry which is preliminary data.</text>
</comment>
<evidence type="ECO:0000313" key="2">
    <source>
        <dbReference type="EMBL" id="KAF6035113.1"/>
    </source>
</evidence>
<proteinExistence type="predicted"/>
<sequence>MQILFLAFSLASRCQKVESDADTTSTKVNRALTTLQTNFDDLKKLETEAKDCNSQEVEEMQAMQEHLQQLKVF</sequence>
<accession>A0A7J7KA76</accession>
<name>A0A7J7KA76_BUGNE</name>
<protein>
    <submittedName>
        <fullName evidence="2">Uncharacterized protein</fullName>
    </submittedName>
</protein>
<keyword evidence="1" id="KW-0732">Signal</keyword>
<dbReference type="Proteomes" id="UP000593567">
    <property type="component" value="Unassembled WGS sequence"/>
</dbReference>
<evidence type="ECO:0000313" key="3">
    <source>
        <dbReference type="Proteomes" id="UP000593567"/>
    </source>
</evidence>
<reference evidence="2" key="1">
    <citation type="submission" date="2020-06" db="EMBL/GenBank/DDBJ databases">
        <title>Draft genome of Bugula neritina, a colonial animal packing powerful symbionts and potential medicines.</title>
        <authorList>
            <person name="Rayko M."/>
        </authorList>
    </citation>
    <scope>NUCLEOTIDE SEQUENCE [LARGE SCALE GENOMIC DNA]</scope>
    <source>
        <strain evidence="2">Kwan_BN1</strain>
    </source>
</reference>
<gene>
    <name evidence="2" type="ORF">EB796_006588</name>
</gene>
<feature type="chain" id="PRO_5029834175" evidence="1">
    <location>
        <begin position="20"/>
        <end position="73"/>
    </location>
</feature>
<evidence type="ECO:0000256" key="1">
    <source>
        <dbReference type="SAM" id="SignalP"/>
    </source>
</evidence>
<organism evidence="2 3">
    <name type="scientific">Bugula neritina</name>
    <name type="common">Brown bryozoan</name>
    <name type="synonym">Sertularia neritina</name>
    <dbReference type="NCBI Taxonomy" id="10212"/>
    <lineage>
        <taxon>Eukaryota</taxon>
        <taxon>Metazoa</taxon>
        <taxon>Spiralia</taxon>
        <taxon>Lophotrochozoa</taxon>
        <taxon>Bryozoa</taxon>
        <taxon>Gymnolaemata</taxon>
        <taxon>Cheilostomatida</taxon>
        <taxon>Flustrina</taxon>
        <taxon>Buguloidea</taxon>
        <taxon>Bugulidae</taxon>
        <taxon>Bugula</taxon>
    </lineage>
</organism>